<dbReference type="Proteomes" id="UP000285478">
    <property type="component" value="Chromosome"/>
</dbReference>
<evidence type="ECO:0000256" key="4">
    <source>
        <dbReference type="ARBA" id="ARBA00022692"/>
    </source>
</evidence>
<evidence type="ECO:0000256" key="7">
    <source>
        <dbReference type="ARBA" id="ARBA00023136"/>
    </source>
</evidence>
<dbReference type="InterPro" id="IPR050790">
    <property type="entry name" value="ExbB/TolQ_transport"/>
</dbReference>
<dbReference type="GO" id="GO:0017038">
    <property type="term" value="P:protein import"/>
    <property type="evidence" value="ECO:0007669"/>
    <property type="project" value="TreeGrafter"/>
</dbReference>
<keyword evidence="6 9" id="KW-1133">Transmembrane helix</keyword>
<dbReference type="NCBIfam" id="TIGR02805">
    <property type="entry name" value="exbB2"/>
    <property type="match status" value="1"/>
</dbReference>
<dbReference type="GO" id="GO:0055085">
    <property type="term" value="P:transmembrane transport"/>
    <property type="evidence" value="ECO:0007669"/>
    <property type="project" value="InterPro"/>
</dbReference>
<evidence type="ECO:0000256" key="2">
    <source>
        <dbReference type="ARBA" id="ARBA00022448"/>
    </source>
</evidence>
<dbReference type="RefSeq" id="WP_128385468.1">
    <property type="nucleotide sequence ID" value="NZ_CP035033.1"/>
</dbReference>
<feature type="transmembrane region" description="Helical" evidence="9">
    <location>
        <begin position="103"/>
        <end position="124"/>
    </location>
</feature>
<evidence type="ECO:0000256" key="9">
    <source>
        <dbReference type="SAM" id="Phobius"/>
    </source>
</evidence>
<evidence type="ECO:0000256" key="3">
    <source>
        <dbReference type="ARBA" id="ARBA00022475"/>
    </source>
</evidence>
<organism evidence="11 12">
    <name type="scientific">Hydrogenovibrio thermophilus</name>
    <dbReference type="NCBI Taxonomy" id="265883"/>
    <lineage>
        <taxon>Bacteria</taxon>
        <taxon>Pseudomonadati</taxon>
        <taxon>Pseudomonadota</taxon>
        <taxon>Gammaproteobacteria</taxon>
        <taxon>Thiotrichales</taxon>
        <taxon>Piscirickettsiaceae</taxon>
        <taxon>Hydrogenovibrio</taxon>
    </lineage>
</organism>
<gene>
    <name evidence="11" type="primary">exbB</name>
    <name evidence="11" type="ORF">EPV75_11330</name>
</gene>
<dbReference type="PANTHER" id="PTHR30625">
    <property type="entry name" value="PROTEIN TOLQ"/>
    <property type="match status" value="1"/>
</dbReference>
<feature type="transmembrane region" description="Helical" evidence="9">
    <location>
        <begin position="62"/>
        <end position="83"/>
    </location>
</feature>
<evidence type="ECO:0000256" key="8">
    <source>
        <dbReference type="RuleBase" id="RU004057"/>
    </source>
</evidence>
<accession>A0A410H5K3</accession>
<keyword evidence="2 8" id="KW-0813">Transport</keyword>
<sequence length="149" mass="16155">MDILKLYLDITVFSLLGLMAFIATWFTLERLLAYRKVDVTTYNHIDLLTVDLTRNLTMISTVGANAPYVGLLGTVLGILVTFYELGMSGTMNTGDIMVGLALALKATAGGIALAIPSIIAYNLLMRRVEVCQAEYRAYEALNQAGAARG</sequence>
<evidence type="ECO:0000313" key="12">
    <source>
        <dbReference type="Proteomes" id="UP000285478"/>
    </source>
</evidence>
<dbReference type="AlphaFoldDB" id="A0A410H5K3"/>
<evidence type="ECO:0000313" key="11">
    <source>
        <dbReference type="EMBL" id="QAB16212.1"/>
    </source>
</evidence>
<dbReference type="EMBL" id="CP035033">
    <property type="protein sequence ID" value="QAB16212.1"/>
    <property type="molecule type" value="Genomic_DNA"/>
</dbReference>
<comment type="subcellular location">
    <subcellularLocation>
        <location evidence="1">Cell membrane</location>
        <topology evidence="1">Multi-pass membrane protein</topology>
    </subcellularLocation>
    <subcellularLocation>
        <location evidence="8">Membrane</location>
        <topology evidence="8">Multi-pass membrane protein</topology>
    </subcellularLocation>
</comment>
<feature type="domain" description="MotA/TolQ/ExbB proton channel" evidence="10">
    <location>
        <begin position="46"/>
        <end position="135"/>
    </location>
</feature>
<keyword evidence="3" id="KW-1003">Cell membrane</keyword>
<keyword evidence="12" id="KW-1185">Reference proteome</keyword>
<keyword evidence="4 9" id="KW-0812">Transmembrane</keyword>
<dbReference type="PANTHER" id="PTHR30625:SF15">
    <property type="entry name" value="BIOPOLYMER TRANSPORT PROTEIN EXBB"/>
    <property type="match status" value="1"/>
</dbReference>
<dbReference type="KEGG" id="htr:EPV75_11330"/>
<evidence type="ECO:0000256" key="1">
    <source>
        <dbReference type="ARBA" id="ARBA00004651"/>
    </source>
</evidence>
<keyword evidence="5 8" id="KW-0653">Protein transport</keyword>
<evidence type="ECO:0000256" key="5">
    <source>
        <dbReference type="ARBA" id="ARBA00022927"/>
    </source>
</evidence>
<reference evidence="11 12" key="1">
    <citation type="journal article" date="2018" name="Environ. Microbiol.">
        <title>Genomes of ubiquitous marine and hypersaline Hydrogenovibrio, Thiomicrorhabdus and Thiomicrospira spp. encode a diversity of mechanisms to sustain chemolithoautotrophy in heterogeneous environments.</title>
        <authorList>
            <person name="Scott K.M."/>
            <person name="Williams J."/>
            <person name="Porter C.M.B."/>
            <person name="Russel S."/>
            <person name="Harmer T.L."/>
            <person name="Paul J.H."/>
            <person name="Antonen K.M."/>
            <person name="Bridges M.K."/>
            <person name="Camper G.J."/>
            <person name="Campla C.K."/>
            <person name="Casella L.G."/>
            <person name="Chase E."/>
            <person name="Conrad J.W."/>
            <person name="Cruz M.C."/>
            <person name="Dunlap D.S."/>
            <person name="Duran L."/>
            <person name="Fahsbender E.M."/>
            <person name="Goldsmith D.B."/>
            <person name="Keeley R.F."/>
            <person name="Kondoff M.R."/>
            <person name="Kussy B.I."/>
            <person name="Lane M.K."/>
            <person name="Lawler S."/>
            <person name="Leigh B.A."/>
            <person name="Lewis C."/>
            <person name="Lostal L.M."/>
            <person name="Marking D."/>
            <person name="Mancera P.A."/>
            <person name="McClenthan E.C."/>
            <person name="McIntyre E.A."/>
            <person name="Mine J.A."/>
            <person name="Modi S."/>
            <person name="Moore B.D."/>
            <person name="Morgan W.A."/>
            <person name="Nelson K.M."/>
            <person name="Nguyen K.N."/>
            <person name="Ogburn N."/>
            <person name="Parrino D.G."/>
            <person name="Pedapudi A.D."/>
            <person name="Pelham R.P."/>
            <person name="Preece A.M."/>
            <person name="Rampersad E.A."/>
            <person name="Richardson J.C."/>
            <person name="Rodgers C.M."/>
            <person name="Schaffer B.L."/>
            <person name="Sheridan N.E."/>
            <person name="Solone M.R."/>
            <person name="Staley Z.R."/>
            <person name="Tabuchi M."/>
            <person name="Waide R.J."/>
            <person name="Wanjugi P.W."/>
            <person name="Young S."/>
            <person name="Clum A."/>
            <person name="Daum C."/>
            <person name="Huntemann M."/>
            <person name="Ivanova N."/>
            <person name="Kyrpides N."/>
            <person name="Mikhailova N."/>
            <person name="Palaniappan K."/>
            <person name="Pillay M."/>
            <person name="Reddy T.B.K."/>
            <person name="Shapiro N."/>
            <person name="Stamatis D."/>
            <person name="Varghese N."/>
            <person name="Woyke T."/>
            <person name="Boden R."/>
            <person name="Freyermuth S.K."/>
            <person name="Kerfeld C.A."/>
        </authorList>
    </citation>
    <scope>NUCLEOTIDE SEQUENCE [LARGE SCALE GENOMIC DNA]</scope>
    <source>
        <strain evidence="11 12">JR-2</strain>
    </source>
</reference>
<proteinExistence type="inferred from homology"/>
<keyword evidence="7 9" id="KW-0472">Membrane</keyword>
<dbReference type="GO" id="GO:0005886">
    <property type="term" value="C:plasma membrane"/>
    <property type="evidence" value="ECO:0007669"/>
    <property type="project" value="UniProtKB-SubCell"/>
</dbReference>
<protein>
    <submittedName>
        <fullName evidence="11">TonB-system energizer ExbB</fullName>
    </submittedName>
</protein>
<evidence type="ECO:0000259" key="10">
    <source>
        <dbReference type="Pfam" id="PF01618"/>
    </source>
</evidence>
<dbReference type="Pfam" id="PF01618">
    <property type="entry name" value="MotA_ExbB"/>
    <property type="match status" value="1"/>
</dbReference>
<dbReference type="InterPro" id="IPR014172">
    <property type="entry name" value="TonB_ExbB_2"/>
</dbReference>
<feature type="transmembrane region" description="Helical" evidence="9">
    <location>
        <begin position="6"/>
        <end position="28"/>
    </location>
</feature>
<name>A0A410H5K3_9GAMM</name>
<comment type="similarity">
    <text evidence="8">Belongs to the exbB/tolQ family.</text>
</comment>
<evidence type="ECO:0000256" key="6">
    <source>
        <dbReference type="ARBA" id="ARBA00022989"/>
    </source>
</evidence>
<dbReference type="InterPro" id="IPR002898">
    <property type="entry name" value="MotA_ExbB_proton_chnl"/>
</dbReference>